<dbReference type="Gramene" id="KVH88622">
    <property type="protein sequence ID" value="KVH88622"/>
    <property type="gene ID" value="Ccrd_026294"/>
</dbReference>
<keyword evidence="4" id="KW-0472">Membrane</keyword>
<proteinExistence type="predicted"/>
<organism evidence="6 7">
    <name type="scientific">Cynara cardunculus var. scolymus</name>
    <name type="common">Globe artichoke</name>
    <name type="synonym">Cynara scolymus</name>
    <dbReference type="NCBI Taxonomy" id="59895"/>
    <lineage>
        <taxon>Eukaryota</taxon>
        <taxon>Viridiplantae</taxon>
        <taxon>Streptophyta</taxon>
        <taxon>Embryophyta</taxon>
        <taxon>Tracheophyta</taxon>
        <taxon>Spermatophyta</taxon>
        <taxon>Magnoliopsida</taxon>
        <taxon>eudicotyledons</taxon>
        <taxon>Gunneridae</taxon>
        <taxon>Pentapetalae</taxon>
        <taxon>asterids</taxon>
        <taxon>campanulids</taxon>
        <taxon>Asterales</taxon>
        <taxon>Asteraceae</taxon>
        <taxon>Carduoideae</taxon>
        <taxon>Cardueae</taxon>
        <taxon>Carduinae</taxon>
        <taxon>Cynara</taxon>
    </lineage>
</organism>
<comment type="subcellular location">
    <subcellularLocation>
        <location evidence="1">Membrane</location>
        <topology evidence="1">Multi-pass membrane protein</topology>
    </subcellularLocation>
</comment>
<dbReference type="Gene3D" id="1.10.3460.10">
    <property type="entry name" value="Chlorophyll a/b binding protein domain"/>
    <property type="match status" value="1"/>
</dbReference>
<feature type="compositionally biased region" description="Low complexity" evidence="5">
    <location>
        <begin position="7"/>
        <end position="22"/>
    </location>
</feature>
<evidence type="ECO:0000313" key="7">
    <source>
        <dbReference type="Proteomes" id="UP000243975"/>
    </source>
</evidence>
<keyword evidence="2" id="KW-0812">Transmembrane</keyword>
<dbReference type="OrthoDB" id="566010at2759"/>
<evidence type="ECO:0000256" key="2">
    <source>
        <dbReference type="ARBA" id="ARBA00022692"/>
    </source>
</evidence>
<name>A0A103XD97_CYNCS</name>
<accession>A0A103XD97</accession>
<dbReference type="EMBL" id="LEKV01005361">
    <property type="protein sequence ID" value="KVH88622.1"/>
    <property type="molecule type" value="Genomic_DNA"/>
</dbReference>
<keyword evidence="3" id="KW-1133">Transmembrane helix</keyword>
<dbReference type="SUPFAM" id="SSF103511">
    <property type="entry name" value="Chlorophyll a-b binding protein"/>
    <property type="match status" value="1"/>
</dbReference>
<dbReference type="PANTHER" id="PTHR14154">
    <property type="entry name" value="UPF0041 BRAIN PROTEIN 44-RELATED"/>
    <property type="match status" value="1"/>
</dbReference>
<dbReference type="AlphaFoldDB" id="A0A103XD97"/>
<gene>
    <name evidence="6" type="ORF">Ccrd_026294</name>
</gene>
<dbReference type="GO" id="GO:0016020">
    <property type="term" value="C:membrane"/>
    <property type="evidence" value="ECO:0007669"/>
    <property type="project" value="UniProtKB-SubCell"/>
</dbReference>
<dbReference type="STRING" id="59895.A0A103XD97"/>
<reference evidence="6 7" key="1">
    <citation type="journal article" date="2016" name="Sci. Rep.">
        <title>The genome sequence of the outbreeding globe artichoke constructed de novo incorporating a phase-aware low-pass sequencing strategy of F1 progeny.</title>
        <authorList>
            <person name="Scaglione D."/>
            <person name="Reyes-Chin-Wo S."/>
            <person name="Acquadro A."/>
            <person name="Froenicke L."/>
            <person name="Portis E."/>
            <person name="Beitel C."/>
            <person name="Tirone M."/>
            <person name="Mauro R."/>
            <person name="Lo Monaco A."/>
            <person name="Mauromicale G."/>
            <person name="Faccioli P."/>
            <person name="Cattivelli L."/>
            <person name="Rieseberg L."/>
            <person name="Michelmore R."/>
            <person name="Lanteri S."/>
        </authorList>
    </citation>
    <scope>NUCLEOTIDE SEQUENCE [LARGE SCALE GENOMIC DNA]</scope>
    <source>
        <strain evidence="6">2C</strain>
    </source>
</reference>
<evidence type="ECO:0000256" key="5">
    <source>
        <dbReference type="SAM" id="MobiDB-lite"/>
    </source>
</evidence>
<evidence type="ECO:0000313" key="6">
    <source>
        <dbReference type="EMBL" id="KVH88622.1"/>
    </source>
</evidence>
<comment type="caution">
    <text evidence="6">The sequence shown here is derived from an EMBL/GenBank/DDBJ whole genome shotgun (WGS) entry which is preliminary data.</text>
</comment>
<evidence type="ECO:0000256" key="3">
    <source>
        <dbReference type="ARBA" id="ARBA00022989"/>
    </source>
</evidence>
<keyword evidence="7" id="KW-1185">Reference proteome</keyword>
<sequence>MSSSMALFSSTTPHLSSFSSSSAKTHLPNNPFLSFKPQRHLLSGSFRATENGSGAGILVEENKAPEPKEASTGNGAPVADDVADSLLKFEDPKWVSGTWDLKQFQKDGTTDWDAVIDAEVKRRKWLQDTPESSNNDFPVVFDTSIIPWWAWMKRFHLPEAELLNGRAAMVGFFMAYFVDSLTGVGLVDQMGNFFCKTLLFVAVAGVLLIRKNEDYDNLKKLLDETTFYDKQWQATWQDEKKKE</sequence>
<feature type="region of interest" description="Disordered" evidence="5">
    <location>
        <begin position="1"/>
        <end position="22"/>
    </location>
</feature>
<evidence type="ECO:0000256" key="4">
    <source>
        <dbReference type="ARBA" id="ARBA00023136"/>
    </source>
</evidence>
<protein>
    <submittedName>
        <fullName evidence="6">Chlorophyll A-B binding protein</fullName>
    </submittedName>
</protein>
<evidence type="ECO:0000256" key="1">
    <source>
        <dbReference type="ARBA" id="ARBA00004141"/>
    </source>
</evidence>
<dbReference type="Proteomes" id="UP000243975">
    <property type="component" value="Unassembled WGS sequence"/>
</dbReference>
<dbReference type="OMA" id="CPAVYDE"/>